<keyword evidence="2" id="KW-0328">Glycosyltransferase</keyword>
<proteinExistence type="predicted"/>
<dbReference type="AlphaFoldDB" id="A0A645ESJ6"/>
<dbReference type="GO" id="GO:0004731">
    <property type="term" value="F:purine-nucleoside phosphorylase activity"/>
    <property type="evidence" value="ECO:0007669"/>
    <property type="project" value="UniProtKB-EC"/>
</dbReference>
<name>A0A645ESJ6_9ZZZZ</name>
<feature type="domain" description="Nucleoside phosphorylase" evidence="1">
    <location>
        <begin position="29"/>
        <end position="221"/>
    </location>
</feature>
<evidence type="ECO:0000259" key="1">
    <source>
        <dbReference type="Pfam" id="PF01048"/>
    </source>
</evidence>
<comment type="caution">
    <text evidence="2">The sequence shown here is derived from an EMBL/GenBank/DDBJ whole genome shotgun (WGS) entry which is preliminary data.</text>
</comment>
<dbReference type="PANTHER" id="PTHR43691:SF11">
    <property type="entry name" value="FI09636P-RELATED"/>
    <property type="match status" value="1"/>
</dbReference>
<evidence type="ECO:0000313" key="2">
    <source>
        <dbReference type="EMBL" id="MPN03493.1"/>
    </source>
</evidence>
<dbReference type="Gene3D" id="3.40.50.1580">
    <property type="entry name" value="Nucleoside phosphorylase domain"/>
    <property type="match status" value="1"/>
</dbReference>
<reference evidence="2" key="1">
    <citation type="submission" date="2019-08" db="EMBL/GenBank/DDBJ databases">
        <authorList>
            <person name="Kucharzyk K."/>
            <person name="Murdoch R.W."/>
            <person name="Higgins S."/>
            <person name="Loffler F."/>
        </authorList>
    </citation>
    <scope>NUCLEOTIDE SEQUENCE</scope>
</reference>
<protein>
    <submittedName>
        <fullName evidence="2">Purine nucleoside phosphorylase DeoD-type</fullName>
        <ecNumber evidence="2">2.4.2.1</ecNumber>
    </submittedName>
</protein>
<dbReference type="SUPFAM" id="SSF53167">
    <property type="entry name" value="Purine and uridine phosphorylases"/>
    <property type="match status" value="1"/>
</dbReference>
<dbReference type="GO" id="GO:0006152">
    <property type="term" value="P:purine nucleoside catabolic process"/>
    <property type="evidence" value="ECO:0007669"/>
    <property type="project" value="TreeGrafter"/>
</dbReference>
<dbReference type="InterPro" id="IPR035994">
    <property type="entry name" value="Nucleoside_phosphorylase_sf"/>
</dbReference>
<dbReference type="Pfam" id="PF01048">
    <property type="entry name" value="PNP_UDP_1"/>
    <property type="match status" value="1"/>
</dbReference>
<dbReference type="EMBL" id="VSSQ01049412">
    <property type="protein sequence ID" value="MPN03493.1"/>
    <property type="molecule type" value="Genomic_DNA"/>
</dbReference>
<dbReference type="PANTHER" id="PTHR43691">
    <property type="entry name" value="URIDINE PHOSPHORYLASE"/>
    <property type="match status" value="1"/>
</dbReference>
<gene>
    <name evidence="2" type="primary">deoD_29</name>
    <name evidence="2" type="ORF">SDC9_150723</name>
</gene>
<keyword evidence="2" id="KW-0808">Transferase</keyword>
<dbReference type="EC" id="2.4.2.1" evidence="2"/>
<dbReference type="GO" id="GO:0005829">
    <property type="term" value="C:cytosol"/>
    <property type="evidence" value="ECO:0007669"/>
    <property type="project" value="TreeGrafter"/>
</dbReference>
<dbReference type="CDD" id="cd09007">
    <property type="entry name" value="NP-I_spr0068"/>
    <property type="match status" value="1"/>
</dbReference>
<dbReference type="InterPro" id="IPR000845">
    <property type="entry name" value="Nucleoside_phosphorylase_d"/>
</dbReference>
<organism evidence="2">
    <name type="scientific">bioreactor metagenome</name>
    <dbReference type="NCBI Taxonomy" id="1076179"/>
    <lineage>
        <taxon>unclassified sequences</taxon>
        <taxon>metagenomes</taxon>
        <taxon>ecological metagenomes</taxon>
    </lineage>
</organism>
<accession>A0A645ESJ6</accession>
<sequence>MITDTFDTTTEAILSPEQLYGVQKTPCDVCIVTFSQQNITDILHTFPCQTIARIESINGAIPCYQLHYKGKDIAFYMTMVGSAGAGACIEDARCLLGATKFIMFGSCGCLNQELTAGKIIVPTDAYRDEGLSYHYAEPADYIKLKNAGFVARFLEENEIPYVTGKTWTTDGVYRETRGNIEKRKAEGCIAVEMESAGVQAVCDYRNLEFYQFLIGCDLLDSPEWDRRILGETGEHAHQLKGFYLALELALKIG</sequence>